<feature type="transmembrane region" description="Helical" evidence="1">
    <location>
        <begin position="214"/>
        <end position="236"/>
    </location>
</feature>
<keyword evidence="1" id="KW-0472">Membrane</keyword>
<evidence type="ECO:0000256" key="1">
    <source>
        <dbReference type="SAM" id="Phobius"/>
    </source>
</evidence>
<proteinExistence type="predicted"/>
<dbReference type="InterPro" id="IPR003425">
    <property type="entry name" value="CCB3/YggT"/>
</dbReference>
<organism evidence="2">
    <name type="scientific">Opuntia streptacantha</name>
    <name type="common">Prickly pear cactus</name>
    <name type="synonym">Opuntia cardona</name>
    <dbReference type="NCBI Taxonomy" id="393608"/>
    <lineage>
        <taxon>Eukaryota</taxon>
        <taxon>Viridiplantae</taxon>
        <taxon>Streptophyta</taxon>
        <taxon>Embryophyta</taxon>
        <taxon>Tracheophyta</taxon>
        <taxon>Spermatophyta</taxon>
        <taxon>Magnoliopsida</taxon>
        <taxon>eudicotyledons</taxon>
        <taxon>Gunneridae</taxon>
        <taxon>Pentapetalae</taxon>
        <taxon>Caryophyllales</taxon>
        <taxon>Cactineae</taxon>
        <taxon>Cactaceae</taxon>
        <taxon>Opuntioideae</taxon>
        <taxon>Opuntia</taxon>
    </lineage>
</organism>
<dbReference type="Pfam" id="PF02325">
    <property type="entry name" value="CCB3_YggT"/>
    <property type="match status" value="1"/>
</dbReference>
<dbReference type="PANTHER" id="PTHR33219:SF10">
    <property type="entry name" value="OS07G0185300 PROTEIN"/>
    <property type="match status" value="1"/>
</dbReference>
<dbReference type="PANTHER" id="PTHR33219">
    <property type="entry name" value="YLMG HOMOLOG PROTEIN 2, CHLOROPLASTIC"/>
    <property type="match status" value="1"/>
</dbReference>
<protein>
    <submittedName>
        <fullName evidence="2">Uncharacterized protein</fullName>
    </submittedName>
</protein>
<keyword evidence="1" id="KW-0812">Transmembrane</keyword>
<reference evidence="2" key="1">
    <citation type="journal article" date="2013" name="J. Plant Res.">
        <title>Effect of fungi and light on seed germination of three Opuntia species from semiarid lands of central Mexico.</title>
        <authorList>
            <person name="Delgado-Sanchez P."/>
            <person name="Jimenez-Bremont J.F."/>
            <person name="Guerrero-Gonzalez Mde L."/>
            <person name="Flores J."/>
        </authorList>
    </citation>
    <scope>NUCLEOTIDE SEQUENCE</scope>
    <source>
        <tissue evidence="2">Cladode</tissue>
    </source>
</reference>
<dbReference type="GO" id="GO:0009507">
    <property type="term" value="C:chloroplast"/>
    <property type="evidence" value="ECO:0007669"/>
    <property type="project" value="TreeGrafter"/>
</dbReference>
<feature type="transmembrane region" description="Helical" evidence="1">
    <location>
        <begin position="156"/>
        <end position="180"/>
    </location>
</feature>
<evidence type="ECO:0000313" key="2">
    <source>
        <dbReference type="EMBL" id="MBA4626394.1"/>
    </source>
</evidence>
<accession>A0A7C8YTP3</accession>
<dbReference type="GO" id="GO:0016020">
    <property type="term" value="C:membrane"/>
    <property type="evidence" value="ECO:0007669"/>
    <property type="project" value="InterPro"/>
</dbReference>
<dbReference type="AlphaFoldDB" id="A0A7C8YTP3"/>
<sequence length="239" mass="25977">MATIAISGSPLLLRPSAVTATSHRALNHPYLPHPPLFLPKLTSLKISSLKPLITASLNPLSITPKSTSLPNPLPHSPLISNSTETLATLFAISLSLSSKIARIIGDSLTQFKARVLTPTPEELQTIQFLQDNVLCTVGPLFFAAIKVQRRTLNTPLTVVAVGVAKWLNIYSGILLVRVLLSWFPNVPWDRQPLSALRDLCDPYLGLFRNIIPPILNSLDISPVFAFIILGALTSLLKNA</sequence>
<keyword evidence="1" id="KW-1133">Transmembrane helix</keyword>
<reference evidence="2" key="2">
    <citation type="submission" date="2020-07" db="EMBL/GenBank/DDBJ databases">
        <authorList>
            <person name="Vera ALvarez R."/>
            <person name="Arias-Moreno D.M."/>
            <person name="Jimenez-Jacinto V."/>
            <person name="Jimenez-Bremont J.F."/>
            <person name="Swaminathan K."/>
            <person name="Moose S.P."/>
            <person name="Guerrero-Gonzalez M.L."/>
            <person name="Marino-Ramirez L."/>
            <person name="Landsman D."/>
            <person name="Rodriguez-Kessler M."/>
            <person name="Delgado-Sanchez P."/>
        </authorList>
    </citation>
    <scope>NUCLEOTIDE SEQUENCE</scope>
    <source>
        <tissue evidence="2">Cladode</tissue>
    </source>
</reference>
<name>A0A7C8YTP3_OPUST</name>
<dbReference type="GO" id="GO:0010020">
    <property type="term" value="P:chloroplast fission"/>
    <property type="evidence" value="ECO:0007669"/>
    <property type="project" value="TreeGrafter"/>
</dbReference>
<dbReference type="EMBL" id="GISG01056377">
    <property type="protein sequence ID" value="MBA4626394.1"/>
    <property type="molecule type" value="Transcribed_RNA"/>
</dbReference>